<dbReference type="InterPro" id="IPR052661">
    <property type="entry name" value="Ras-like_GTPase_Reg"/>
</dbReference>
<keyword evidence="1" id="KW-0547">Nucleotide-binding</keyword>
<dbReference type="PROSITE" id="PS51419">
    <property type="entry name" value="RAB"/>
    <property type="match status" value="1"/>
</dbReference>
<dbReference type="SMART" id="SM00173">
    <property type="entry name" value="RAS"/>
    <property type="match status" value="1"/>
</dbReference>
<dbReference type="SMART" id="SM00174">
    <property type="entry name" value="RHO"/>
    <property type="match status" value="1"/>
</dbReference>
<dbReference type="InterPro" id="IPR027417">
    <property type="entry name" value="P-loop_NTPase"/>
</dbReference>
<dbReference type="SMART" id="SM00175">
    <property type="entry name" value="RAB"/>
    <property type="match status" value="1"/>
</dbReference>
<evidence type="ECO:0000313" key="2">
    <source>
        <dbReference type="Ensembl" id="ENSOTSP00005097403.1"/>
    </source>
</evidence>
<reference evidence="2" key="2">
    <citation type="submission" date="2025-09" db="UniProtKB">
        <authorList>
            <consortium name="Ensembl"/>
        </authorList>
    </citation>
    <scope>IDENTIFICATION</scope>
</reference>
<proteinExistence type="predicted"/>
<dbReference type="Gene3D" id="3.40.50.300">
    <property type="entry name" value="P-loop containing nucleotide triphosphate hydrolases"/>
    <property type="match status" value="1"/>
</dbReference>
<dbReference type="PANTHER" id="PTHR46350">
    <property type="entry name" value="RAS LIKE FAMILY 10 MEMBER B-RELATED"/>
    <property type="match status" value="1"/>
</dbReference>
<evidence type="ECO:0000313" key="3">
    <source>
        <dbReference type="Proteomes" id="UP000694402"/>
    </source>
</evidence>
<dbReference type="SUPFAM" id="SSF52540">
    <property type="entry name" value="P-loop containing nucleoside triphosphate hydrolases"/>
    <property type="match status" value="1"/>
</dbReference>
<evidence type="ECO:0008006" key="4">
    <source>
        <dbReference type="Google" id="ProtNLM"/>
    </source>
</evidence>
<accession>A0A8C8JMI2</accession>
<dbReference type="Proteomes" id="UP000694402">
    <property type="component" value="Unassembled WGS sequence"/>
</dbReference>
<dbReference type="PANTHER" id="PTHR46350:SF2">
    <property type="entry name" value="RAS LIKE FAMILY 10 MEMBER B"/>
    <property type="match status" value="1"/>
</dbReference>
<protein>
    <recommendedName>
        <fullName evidence="4">Ras-like protein family member 10B</fullName>
    </recommendedName>
</protein>
<sequence>MPPPFRIAVLGAQGVGKTAIVQRFLHDDYSEEPVPATSRARQVHLSAAVLNGHVHNLQITDYPAITSFPCSSLQTFLFSFLHFSIFFPPSLLQEWTDTCCRGIRSAHVYILVYDICCFDSFEYVKTMRQQILETRVVGTGDTPILIVGNKRDLQWGRVFPRHNVSDLVRKNWKCGYVECSAKYNWHVLLLFGEAMRSVVCARCKHVHATIRFQRALRNERCALM</sequence>
<reference evidence="2" key="1">
    <citation type="submission" date="2025-08" db="UniProtKB">
        <authorList>
            <consortium name="Ensembl"/>
        </authorList>
    </citation>
    <scope>IDENTIFICATION</scope>
</reference>
<dbReference type="PROSITE" id="PS51421">
    <property type="entry name" value="RAS"/>
    <property type="match status" value="1"/>
</dbReference>
<dbReference type="PRINTS" id="PR00449">
    <property type="entry name" value="RASTRNSFRMNG"/>
</dbReference>
<dbReference type="GO" id="GO:0003924">
    <property type="term" value="F:GTPase activity"/>
    <property type="evidence" value="ECO:0007669"/>
    <property type="project" value="InterPro"/>
</dbReference>
<keyword evidence="3" id="KW-1185">Reference proteome</keyword>
<dbReference type="AlphaFoldDB" id="A0A8C8JMI2"/>
<dbReference type="GO" id="GO:0005525">
    <property type="term" value="F:GTP binding"/>
    <property type="evidence" value="ECO:0007669"/>
    <property type="project" value="InterPro"/>
</dbReference>
<dbReference type="Ensembl" id="ENSOTST00005105450.2">
    <property type="protein sequence ID" value="ENSOTSP00005097403.1"/>
    <property type="gene ID" value="ENSOTSG00005045141.2"/>
</dbReference>
<name>A0A8C8JMI2_ONCTS</name>
<organism evidence="2 3">
    <name type="scientific">Oncorhynchus tshawytscha</name>
    <name type="common">Chinook salmon</name>
    <name type="synonym">Salmo tshawytscha</name>
    <dbReference type="NCBI Taxonomy" id="74940"/>
    <lineage>
        <taxon>Eukaryota</taxon>
        <taxon>Metazoa</taxon>
        <taxon>Chordata</taxon>
        <taxon>Craniata</taxon>
        <taxon>Vertebrata</taxon>
        <taxon>Euteleostomi</taxon>
        <taxon>Actinopterygii</taxon>
        <taxon>Neopterygii</taxon>
        <taxon>Teleostei</taxon>
        <taxon>Protacanthopterygii</taxon>
        <taxon>Salmoniformes</taxon>
        <taxon>Salmonidae</taxon>
        <taxon>Salmoninae</taxon>
        <taxon>Oncorhynchus</taxon>
    </lineage>
</organism>
<dbReference type="GeneTree" id="ENSGT00940000160764"/>
<evidence type="ECO:0000256" key="1">
    <source>
        <dbReference type="ARBA" id="ARBA00022741"/>
    </source>
</evidence>
<dbReference type="Pfam" id="PF00071">
    <property type="entry name" value="Ras"/>
    <property type="match status" value="1"/>
</dbReference>
<gene>
    <name evidence="2" type="primary">RASL10B</name>
</gene>
<dbReference type="InterPro" id="IPR001806">
    <property type="entry name" value="Small_GTPase"/>
</dbReference>